<feature type="compositionally biased region" description="Gly residues" evidence="1">
    <location>
        <begin position="446"/>
        <end position="456"/>
    </location>
</feature>
<name>A0ABP6P1G2_9ACTN</name>
<evidence type="ECO:0000313" key="3">
    <source>
        <dbReference type="EMBL" id="GAA3164599.1"/>
    </source>
</evidence>
<accession>A0ABP6P1G2</accession>
<feature type="compositionally biased region" description="Pro residues" evidence="1">
    <location>
        <begin position="556"/>
        <end position="571"/>
    </location>
</feature>
<comment type="caution">
    <text evidence="3">The sequence shown here is derived from an EMBL/GenBank/DDBJ whole genome shotgun (WGS) entry which is preliminary data.</text>
</comment>
<protein>
    <submittedName>
        <fullName evidence="3">Uncharacterized protein</fullName>
    </submittedName>
</protein>
<organism evidence="3 4">
    <name type="scientific">Planomonospora alba</name>
    <dbReference type="NCBI Taxonomy" id="161354"/>
    <lineage>
        <taxon>Bacteria</taxon>
        <taxon>Bacillati</taxon>
        <taxon>Actinomycetota</taxon>
        <taxon>Actinomycetes</taxon>
        <taxon>Streptosporangiales</taxon>
        <taxon>Streptosporangiaceae</taxon>
        <taxon>Planomonospora</taxon>
    </lineage>
</organism>
<keyword evidence="2" id="KW-0472">Membrane</keyword>
<evidence type="ECO:0000313" key="4">
    <source>
        <dbReference type="Proteomes" id="UP001500320"/>
    </source>
</evidence>
<feature type="compositionally biased region" description="Gly residues" evidence="1">
    <location>
        <begin position="305"/>
        <end position="319"/>
    </location>
</feature>
<gene>
    <name evidence="3" type="ORF">GCM10010466_64390</name>
</gene>
<keyword evidence="2" id="KW-1133">Transmembrane helix</keyword>
<feature type="compositionally biased region" description="Gly residues" evidence="1">
    <location>
        <begin position="398"/>
        <end position="438"/>
    </location>
</feature>
<feature type="region of interest" description="Disordered" evidence="1">
    <location>
        <begin position="387"/>
        <end position="530"/>
    </location>
</feature>
<feature type="compositionally biased region" description="Acidic residues" evidence="1">
    <location>
        <begin position="704"/>
        <end position="715"/>
    </location>
</feature>
<feature type="compositionally biased region" description="Low complexity" evidence="1">
    <location>
        <begin position="201"/>
        <end position="210"/>
    </location>
</feature>
<evidence type="ECO:0000256" key="2">
    <source>
        <dbReference type="SAM" id="Phobius"/>
    </source>
</evidence>
<proteinExistence type="predicted"/>
<feature type="compositionally biased region" description="Low complexity" evidence="1">
    <location>
        <begin position="387"/>
        <end position="397"/>
    </location>
</feature>
<feature type="region of interest" description="Disordered" evidence="1">
    <location>
        <begin position="687"/>
        <end position="730"/>
    </location>
</feature>
<feature type="compositionally biased region" description="Gly residues" evidence="1">
    <location>
        <begin position="274"/>
        <end position="284"/>
    </location>
</feature>
<feature type="region of interest" description="Disordered" evidence="1">
    <location>
        <begin position="542"/>
        <end position="577"/>
    </location>
</feature>
<evidence type="ECO:0000256" key="1">
    <source>
        <dbReference type="SAM" id="MobiDB-lite"/>
    </source>
</evidence>
<dbReference type="EMBL" id="BAAAUT010000086">
    <property type="protein sequence ID" value="GAA3164599.1"/>
    <property type="molecule type" value="Genomic_DNA"/>
</dbReference>
<feature type="compositionally biased region" description="Low complexity" evidence="1">
    <location>
        <begin position="285"/>
        <end position="304"/>
    </location>
</feature>
<sequence>MSALFAGAGPAHARASLDMPSRVISERKVTISGRVDLVFDAVLYVNGRQVAKGDRRVSYTWDPRRHANGRHTIRLVERGKLLGGKWDEASRTLVQIAPPAVPGGVGVRLRGGRAVLTWNRGAEPDLRSYEIFTDRTGRVGAVRVSGACGGGSCRATLAVPAKAAGRRIGFTVRALRSDGRGGILASGRSAAVGVSLPAAPEAARPALSGRDGADRRGAGAPQEDTGTRQEERGEKDDRRAGVEDLPRLPQKRPATGPAGRQEAVSRSGGKEEGGGSSAPGGGDGTATTGPDSGTRAGVGTRAGAADGGTGPGGEPGTAGSGPDSGAAAETIADVPARPSESEPGGMSGYGFLIAGGLILLLLGAHGGAWFRRRMWATRAGGQGSTEAIGSGAGAAAPGAGGSGTGVRAAGTGGRGTAGAGGSGTGMRAAGTGGPGATGVKGLRTVGIGGPGLAGPGPGGPGPDRSGGAGPGPDRPGGAGPEGTGSMGAGPPAAGSRAASFLRTGLRTGSRTGEAGERSPAPGAAEAASRRPAVILAVATAPHPRRPAAGPGDAHSPDPPSVPGPAGAPVPAVPDGTAHPAGHIGTVGCVGAGGPGGFRDGRAGPDDRYAHGAGGHAGCSGECEGSYEDHGTWPGGHAGADVPSTRLGSPYSPLPTAAPIPEIGAVTPVAVRIGDQWDGYLPPVPRSMEDSGFWKRPQPGALDFWAEDGAEDEQDDDTAHPGHRRSGGRAR</sequence>
<feature type="region of interest" description="Disordered" evidence="1">
    <location>
        <begin position="201"/>
        <end position="327"/>
    </location>
</feature>
<feature type="transmembrane region" description="Helical" evidence="2">
    <location>
        <begin position="349"/>
        <end position="370"/>
    </location>
</feature>
<feature type="compositionally biased region" description="Basic residues" evidence="1">
    <location>
        <begin position="720"/>
        <end position="730"/>
    </location>
</feature>
<dbReference type="Proteomes" id="UP001500320">
    <property type="component" value="Unassembled WGS sequence"/>
</dbReference>
<feature type="compositionally biased region" description="Gly residues" evidence="1">
    <location>
        <begin position="464"/>
        <end position="487"/>
    </location>
</feature>
<keyword evidence="4" id="KW-1185">Reference proteome</keyword>
<feature type="compositionally biased region" description="Basic and acidic residues" evidence="1">
    <location>
        <begin position="225"/>
        <end position="246"/>
    </location>
</feature>
<keyword evidence="2" id="KW-0812">Transmembrane</keyword>
<feature type="compositionally biased region" description="Low complexity" evidence="1">
    <location>
        <begin position="488"/>
        <end position="499"/>
    </location>
</feature>
<reference evidence="4" key="1">
    <citation type="journal article" date="2019" name="Int. J. Syst. Evol. Microbiol.">
        <title>The Global Catalogue of Microorganisms (GCM) 10K type strain sequencing project: providing services to taxonomists for standard genome sequencing and annotation.</title>
        <authorList>
            <consortium name="The Broad Institute Genomics Platform"/>
            <consortium name="The Broad Institute Genome Sequencing Center for Infectious Disease"/>
            <person name="Wu L."/>
            <person name="Ma J."/>
        </authorList>
    </citation>
    <scope>NUCLEOTIDE SEQUENCE [LARGE SCALE GENOMIC DNA]</scope>
    <source>
        <strain evidence="4">JCM 9373</strain>
    </source>
</reference>